<reference evidence="2 3" key="1">
    <citation type="journal article" date="2013" name="BMC Genomics">
        <title>Reconstruction of the lipid metabolism for the microalga Monoraphidium neglectum from its genome sequence reveals characteristics suitable for biofuel production.</title>
        <authorList>
            <person name="Bogen C."/>
            <person name="Al-Dilaimi A."/>
            <person name="Albersmeier A."/>
            <person name="Wichmann J."/>
            <person name="Grundmann M."/>
            <person name="Rupp O."/>
            <person name="Lauersen K.J."/>
            <person name="Blifernez-Klassen O."/>
            <person name="Kalinowski J."/>
            <person name="Goesmann A."/>
            <person name="Mussgnug J.H."/>
            <person name="Kruse O."/>
        </authorList>
    </citation>
    <scope>NUCLEOTIDE SEQUENCE [LARGE SCALE GENOMIC DNA]</scope>
    <source>
        <strain evidence="2 3">SAG 48.87</strain>
    </source>
</reference>
<evidence type="ECO:0000259" key="1">
    <source>
        <dbReference type="Pfam" id="PF09353"/>
    </source>
</evidence>
<dbReference type="InterPro" id="IPR044687">
    <property type="entry name" value="LPA3"/>
</dbReference>
<dbReference type="STRING" id="145388.A0A0D2IYS7"/>
<keyword evidence="3" id="KW-1185">Reference proteome</keyword>
<dbReference type="PANTHER" id="PTHR34051">
    <property type="entry name" value="PROTEIN LOW PSII ACCUMULATION 3, CHLOROPLASTIC"/>
    <property type="match status" value="1"/>
</dbReference>
<dbReference type="AlphaFoldDB" id="A0A0D2IYS7"/>
<dbReference type="KEGG" id="mng:MNEG_14921"/>
<evidence type="ECO:0000313" key="2">
    <source>
        <dbReference type="EMBL" id="KIY93042.1"/>
    </source>
</evidence>
<dbReference type="EMBL" id="KK105094">
    <property type="protein sequence ID" value="KIY93042.1"/>
    <property type="molecule type" value="Genomic_DNA"/>
</dbReference>
<dbReference type="OrthoDB" id="199922at2759"/>
<protein>
    <recommendedName>
        <fullName evidence="1">DUF1995 domain-containing protein</fullName>
    </recommendedName>
</protein>
<sequence length="184" mass="20292">MPVLSLSASQGDGEGQNEMNASMDLLRKTLVAFQDKADNIRVFFPDQMELAVARSGQTSDPNAGRAALDPKFEDNTRFKFGYLTKQNAAWAALGINIFGSKFTPVDLVKDTDEMFVVAYPSFNPREELSATYQLYQGAAEPTGRPLVVFNGELDRIRGGYYPSFAFGELSKLSKDFIPKVVLVS</sequence>
<accession>A0A0D2IYS7</accession>
<gene>
    <name evidence="2" type="ORF">MNEG_14921</name>
</gene>
<feature type="domain" description="DUF1995" evidence="1">
    <location>
        <begin position="13"/>
        <end position="177"/>
    </location>
</feature>
<evidence type="ECO:0000313" key="3">
    <source>
        <dbReference type="Proteomes" id="UP000054498"/>
    </source>
</evidence>
<dbReference type="Pfam" id="PF09353">
    <property type="entry name" value="DUF1995"/>
    <property type="match status" value="1"/>
</dbReference>
<dbReference type="RefSeq" id="XP_013892062.1">
    <property type="nucleotide sequence ID" value="XM_014036608.1"/>
</dbReference>
<name>A0A0D2IYS7_9CHLO</name>
<dbReference type="GeneID" id="25732531"/>
<proteinExistence type="predicted"/>
<organism evidence="2 3">
    <name type="scientific">Monoraphidium neglectum</name>
    <dbReference type="NCBI Taxonomy" id="145388"/>
    <lineage>
        <taxon>Eukaryota</taxon>
        <taxon>Viridiplantae</taxon>
        <taxon>Chlorophyta</taxon>
        <taxon>core chlorophytes</taxon>
        <taxon>Chlorophyceae</taxon>
        <taxon>CS clade</taxon>
        <taxon>Sphaeropleales</taxon>
        <taxon>Selenastraceae</taxon>
        <taxon>Monoraphidium</taxon>
    </lineage>
</organism>
<dbReference type="InterPro" id="IPR018962">
    <property type="entry name" value="DUF1995"/>
</dbReference>
<dbReference type="PANTHER" id="PTHR34051:SF1">
    <property type="entry name" value="PROTEIN LOW PSII ACCUMULATION 3, CHLOROPLASTIC"/>
    <property type="match status" value="1"/>
</dbReference>
<dbReference type="Proteomes" id="UP000054498">
    <property type="component" value="Unassembled WGS sequence"/>
</dbReference>